<reference evidence="3" key="1">
    <citation type="submission" date="2021-02" db="EMBL/GenBank/DDBJ databases">
        <title>Psilocybe cubensis genome.</title>
        <authorList>
            <person name="Mckernan K.J."/>
            <person name="Crawford S."/>
            <person name="Trippe A."/>
            <person name="Kane L.T."/>
            <person name="Mclaughlin S."/>
        </authorList>
    </citation>
    <scope>NUCLEOTIDE SEQUENCE [LARGE SCALE GENOMIC DNA]</scope>
    <source>
        <strain evidence="3">MGC-MH-2018</strain>
    </source>
</reference>
<dbReference type="Gene3D" id="2.80.10.50">
    <property type="match status" value="1"/>
</dbReference>
<evidence type="ECO:0000313" key="3">
    <source>
        <dbReference type="EMBL" id="KAG5168594.1"/>
    </source>
</evidence>
<dbReference type="SUPFAM" id="SSF50370">
    <property type="entry name" value="Ricin B-like lectins"/>
    <property type="match status" value="1"/>
</dbReference>
<dbReference type="Pfam" id="PF18021">
    <property type="entry name" value="Agglutinin_C"/>
    <property type="match status" value="1"/>
</dbReference>
<accession>A0A8H7XZP0</accession>
<name>A0A8H7XZP0_PSICU</name>
<evidence type="ECO:0000259" key="2">
    <source>
        <dbReference type="Pfam" id="PF18021"/>
    </source>
</evidence>
<dbReference type="Pfam" id="PF14200">
    <property type="entry name" value="RicinB_lectin_2"/>
    <property type="match status" value="1"/>
</dbReference>
<evidence type="ECO:0008006" key="4">
    <source>
        <dbReference type="Google" id="ProtNLM"/>
    </source>
</evidence>
<dbReference type="InterPro" id="IPR035992">
    <property type="entry name" value="Ricin_B-like_lectins"/>
</dbReference>
<comment type="caution">
    <text evidence="3">The sequence shown here is derived from an EMBL/GenBank/DDBJ whole genome shotgun (WGS) entry which is preliminary data.</text>
</comment>
<sequence length="292" mass="32947">MAFFANQIYTIANRKQDNGNNMFLALFEANSANATPCQVHNQSNTEEAFNQQWLVKTVPGKCDIYTFQNIRTGTYLDLRDGSKNNGALVVGWQLLPGTEWESAQQWRIIPNGNYTKIQNVASGTYLDLLNGSSAPDTQVHGWEWSATETQDWSLRRVSRTDVELRGIIAKDTHNAPDFQGFSQDGLYLVLPQSVRDAIYVSSRLKTMKGRGQLFDSDDYAIVLKAEVAKWGIANLLADDFGLLWGLMFSRNDDGALAYNFYLNEDLDTVVFFDPYTGEEKADMGYKAYMALY</sequence>
<dbReference type="OrthoDB" id="3192089at2759"/>
<dbReference type="SUPFAM" id="SSF54001">
    <property type="entry name" value="Cysteine proteinases"/>
    <property type="match status" value="1"/>
</dbReference>
<gene>
    <name evidence="3" type="ORF">JR316_007195</name>
</gene>
<proteinExistence type="predicted"/>
<organism evidence="3">
    <name type="scientific">Psilocybe cubensis</name>
    <name type="common">Psychedelic mushroom</name>
    <name type="synonym">Stropharia cubensis</name>
    <dbReference type="NCBI Taxonomy" id="181762"/>
    <lineage>
        <taxon>Eukaryota</taxon>
        <taxon>Fungi</taxon>
        <taxon>Dikarya</taxon>
        <taxon>Basidiomycota</taxon>
        <taxon>Agaricomycotina</taxon>
        <taxon>Agaricomycetes</taxon>
        <taxon>Agaricomycetidae</taxon>
        <taxon>Agaricales</taxon>
        <taxon>Agaricineae</taxon>
        <taxon>Strophariaceae</taxon>
        <taxon>Psilocybe</taxon>
    </lineage>
</organism>
<dbReference type="Gene3D" id="3.30.460.70">
    <property type="match status" value="1"/>
</dbReference>
<dbReference type="InterPro" id="IPR040600">
    <property type="entry name" value="Agglutinin_C"/>
</dbReference>
<dbReference type="AlphaFoldDB" id="A0A8H7XZP0"/>
<dbReference type="InterPro" id="IPR000772">
    <property type="entry name" value="Ricin_B_lectin"/>
</dbReference>
<feature type="domain" description="Agglutinin C-terminal" evidence="2">
    <location>
        <begin position="187"/>
        <end position="279"/>
    </location>
</feature>
<dbReference type="InterPro" id="IPR038765">
    <property type="entry name" value="Papain-like_cys_pep_sf"/>
</dbReference>
<dbReference type="CDD" id="cd23416">
    <property type="entry name" value="beta-trefoil_Ricin_MOA-like"/>
    <property type="match status" value="1"/>
</dbReference>
<protein>
    <recommendedName>
        <fullName evidence="4">Ricin B lectin domain-containing protein</fullName>
    </recommendedName>
</protein>
<dbReference type="PROSITE" id="PS50231">
    <property type="entry name" value="RICIN_B_LECTIN"/>
    <property type="match status" value="1"/>
</dbReference>
<dbReference type="EMBL" id="JAFIQS010000006">
    <property type="protein sequence ID" value="KAG5168594.1"/>
    <property type="molecule type" value="Genomic_DNA"/>
</dbReference>
<evidence type="ECO:0000259" key="1">
    <source>
        <dbReference type="Pfam" id="PF14200"/>
    </source>
</evidence>
<feature type="domain" description="Ricin B lectin" evidence="1">
    <location>
        <begin position="50"/>
        <end position="142"/>
    </location>
</feature>